<reference evidence="9 10" key="1">
    <citation type="submission" date="2017-09" db="EMBL/GenBank/DDBJ databases">
        <title>Genome sequencing of Besnoitia besnoiti strain Bb-Ger1.</title>
        <authorList>
            <person name="Schares G."/>
            <person name="Venepally P."/>
            <person name="Lorenzi H.A."/>
        </authorList>
    </citation>
    <scope>NUCLEOTIDE SEQUENCE [LARGE SCALE GENOMIC DNA]</scope>
    <source>
        <strain evidence="9 10">Bb-Ger1</strain>
    </source>
</reference>
<feature type="compositionally biased region" description="Basic and acidic residues" evidence="8">
    <location>
        <begin position="525"/>
        <end position="536"/>
    </location>
</feature>
<dbReference type="Proteomes" id="UP000224006">
    <property type="component" value="Chromosome III"/>
</dbReference>
<dbReference type="GO" id="GO:0005681">
    <property type="term" value="C:spliceosomal complex"/>
    <property type="evidence" value="ECO:0007669"/>
    <property type="project" value="UniProtKB-KW"/>
</dbReference>
<organism evidence="9 10">
    <name type="scientific">Besnoitia besnoiti</name>
    <name type="common">Apicomplexan protozoan</name>
    <dbReference type="NCBI Taxonomy" id="94643"/>
    <lineage>
        <taxon>Eukaryota</taxon>
        <taxon>Sar</taxon>
        <taxon>Alveolata</taxon>
        <taxon>Apicomplexa</taxon>
        <taxon>Conoidasida</taxon>
        <taxon>Coccidia</taxon>
        <taxon>Eucoccidiorida</taxon>
        <taxon>Eimeriorina</taxon>
        <taxon>Sarcocystidae</taxon>
        <taxon>Besnoitia</taxon>
    </lineage>
</organism>
<dbReference type="KEGG" id="bbes:BESB_048950"/>
<evidence type="ECO:0000313" key="9">
    <source>
        <dbReference type="EMBL" id="PFH36703.1"/>
    </source>
</evidence>
<dbReference type="GeneID" id="40309825"/>
<dbReference type="AlphaFoldDB" id="A0A2A9MLT9"/>
<accession>A0A2A9MLT9</accession>
<proteinExistence type="inferred from homology"/>
<keyword evidence="10" id="KW-1185">Reference proteome</keyword>
<evidence type="ECO:0000313" key="10">
    <source>
        <dbReference type="Proteomes" id="UP000224006"/>
    </source>
</evidence>
<dbReference type="PANTHER" id="PTHR23142">
    <property type="entry name" value="PRE-MRNA-SPLICING FACTOR 38A-RELATED"/>
    <property type="match status" value="1"/>
</dbReference>
<dbReference type="GO" id="GO:0000398">
    <property type="term" value="P:mRNA splicing, via spliceosome"/>
    <property type="evidence" value="ECO:0007669"/>
    <property type="project" value="UniProtKB-UniRule"/>
</dbReference>
<feature type="region of interest" description="Disordered" evidence="8">
    <location>
        <begin position="255"/>
        <end position="556"/>
    </location>
</feature>
<evidence type="ECO:0000256" key="8">
    <source>
        <dbReference type="SAM" id="MobiDB-lite"/>
    </source>
</evidence>
<keyword evidence="6 7" id="KW-0539">Nucleus</keyword>
<comment type="similarity">
    <text evidence="2 7">Belongs to the PRP38 family.</text>
</comment>
<gene>
    <name evidence="9" type="ORF">BESB_048950</name>
</gene>
<dbReference type="InterPro" id="IPR005037">
    <property type="entry name" value="PRP38"/>
</dbReference>
<feature type="compositionally biased region" description="Basic and acidic residues" evidence="8">
    <location>
        <begin position="403"/>
        <end position="441"/>
    </location>
</feature>
<feature type="compositionally biased region" description="Basic and acidic residues" evidence="8">
    <location>
        <begin position="494"/>
        <end position="516"/>
    </location>
</feature>
<evidence type="ECO:0000256" key="4">
    <source>
        <dbReference type="ARBA" id="ARBA00022728"/>
    </source>
</evidence>
<sequence length="556" mass="66678">MANRTDPLARQVHGCNPQTLMSRIVRRKIYESAYWKEQCFALTAETVLDPCVALTYVGGTYGGKRQPAPFLCLVLKLLQIQPEEEVVLEFIKQEQFKYLRAVGAFYFRLVGRAHEVYTHLEPLLADYRKLRMRQPDGRYTLMCMDEFVDSCLRNTNFLDVDLPALPKREVLENEGELPPTRLTALEHDVEVYASAGVAPSGKTLSERDQQLWLLQKEKLREEQKKLQRHVLQQRMRHQQQEQEQLLMQQVRELEIENGGDRAEPEKKEEADGWWREKKEKNERSRDERDRERAKKREEREDEERERLGNTHAAGDRPTSRYAEDRARGRGRGGSRSPTPVIKREKDERRGDDDERRRRRRREEEEEVERRRRRRDEEEEDDRHRRRERWRREDEEEERRRRRRDEDGDRRRRDRKDQEEADRHGDNYARSRRQYDEFDADRRRHRGGGGRGREEEDEDQRARQGKLDRKDEPRDYDDEGRRRRQRGHEAAGGARSERDEKKPKREGDTERERDRAKGPAFSYGSKTDDRKKGKDDSLSVQEWDTLRAQLGLKPLKK</sequence>
<evidence type="ECO:0000256" key="6">
    <source>
        <dbReference type="ARBA" id="ARBA00023242"/>
    </source>
</evidence>
<feature type="compositionally biased region" description="Basic and acidic residues" evidence="8">
    <location>
        <begin position="341"/>
        <end position="355"/>
    </location>
</feature>
<feature type="compositionally biased region" description="Basic and acidic residues" evidence="8">
    <location>
        <begin position="459"/>
        <end position="472"/>
    </location>
</feature>
<dbReference type="Pfam" id="PF03371">
    <property type="entry name" value="PRP38"/>
    <property type="match status" value="1"/>
</dbReference>
<keyword evidence="5 7" id="KW-0508">mRNA splicing</keyword>
<keyword evidence="4 7" id="KW-0747">Spliceosome</keyword>
<comment type="function">
    <text evidence="7">Required for pre-mRNA splicing.</text>
</comment>
<evidence type="ECO:0000256" key="5">
    <source>
        <dbReference type="ARBA" id="ARBA00023187"/>
    </source>
</evidence>
<dbReference type="EMBL" id="NWUJ01000003">
    <property type="protein sequence ID" value="PFH36703.1"/>
    <property type="molecule type" value="Genomic_DNA"/>
</dbReference>
<comment type="caution">
    <text evidence="9">The sequence shown here is derived from an EMBL/GenBank/DDBJ whole genome shotgun (WGS) entry which is preliminary data.</text>
</comment>
<feature type="compositionally biased region" description="Basic and acidic residues" evidence="8">
    <location>
        <begin position="255"/>
        <end position="327"/>
    </location>
</feature>
<evidence type="ECO:0000256" key="1">
    <source>
        <dbReference type="ARBA" id="ARBA00004123"/>
    </source>
</evidence>
<evidence type="ECO:0000256" key="2">
    <source>
        <dbReference type="ARBA" id="ARBA00006164"/>
    </source>
</evidence>
<dbReference type="OrthoDB" id="190958at2759"/>
<keyword evidence="3 7" id="KW-0507">mRNA processing</keyword>
<dbReference type="STRING" id="94643.A0A2A9MLT9"/>
<protein>
    <recommendedName>
        <fullName evidence="7">Pre-mRNA-splicing factor 38</fullName>
    </recommendedName>
</protein>
<dbReference type="VEuPathDB" id="ToxoDB:BESB_048950"/>
<evidence type="ECO:0000256" key="7">
    <source>
        <dbReference type="RuleBase" id="RU367025"/>
    </source>
</evidence>
<name>A0A2A9MLT9_BESBE</name>
<comment type="subcellular location">
    <subcellularLocation>
        <location evidence="1 7">Nucleus</location>
    </subcellularLocation>
</comment>
<dbReference type="RefSeq" id="XP_029220712.1">
    <property type="nucleotide sequence ID" value="XM_029363346.1"/>
</dbReference>
<evidence type="ECO:0000256" key="3">
    <source>
        <dbReference type="ARBA" id="ARBA00022664"/>
    </source>
</evidence>